<dbReference type="RefSeq" id="WP_125404676.1">
    <property type="nucleotide sequence ID" value="NZ_JBEHHI010000003.1"/>
</dbReference>
<feature type="domain" description="CdiA toxin EC869-like" evidence="2">
    <location>
        <begin position="415"/>
        <end position="536"/>
    </location>
</feature>
<evidence type="ECO:0000313" key="3">
    <source>
        <dbReference type="EMBL" id="MEX5729802.1"/>
    </source>
</evidence>
<reference evidence="3 4" key="1">
    <citation type="submission" date="2024-06" db="EMBL/GenBank/DDBJ databases">
        <title>Genome of Rhodovulum iodosum, a marine photoferrotroph.</title>
        <authorList>
            <person name="Bianchini G."/>
            <person name="Nikeleit V."/>
            <person name="Kappler A."/>
            <person name="Bryce C."/>
            <person name="Sanchez-Baracaldo P."/>
        </authorList>
    </citation>
    <scope>NUCLEOTIDE SEQUENCE [LARGE SCALE GENOMIC DNA]</scope>
    <source>
        <strain evidence="3 4">UT/N1</strain>
    </source>
</reference>
<name>A0ABV3XWR5_9RHOB</name>
<proteinExistence type="predicted"/>
<protein>
    <recommendedName>
        <fullName evidence="5">Phage head morphogenesis domain-containing protein</fullName>
    </recommendedName>
</protein>
<dbReference type="NCBIfam" id="TIGR01641">
    <property type="entry name" value="phageSPP1_gp7"/>
    <property type="match status" value="1"/>
</dbReference>
<evidence type="ECO:0000259" key="1">
    <source>
        <dbReference type="Pfam" id="PF04233"/>
    </source>
</evidence>
<dbReference type="Proteomes" id="UP001560019">
    <property type="component" value="Unassembled WGS sequence"/>
</dbReference>
<organism evidence="3 4">
    <name type="scientific">Rhodovulum iodosum</name>
    <dbReference type="NCBI Taxonomy" id="68291"/>
    <lineage>
        <taxon>Bacteria</taxon>
        <taxon>Pseudomonadati</taxon>
        <taxon>Pseudomonadota</taxon>
        <taxon>Alphaproteobacteria</taxon>
        <taxon>Rhodobacterales</taxon>
        <taxon>Paracoccaceae</taxon>
        <taxon>Rhodovulum</taxon>
    </lineage>
</organism>
<dbReference type="Gene3D" id="3.40.1350.110">
    <property type="match status" value="1"/>
</dbReference>
<dbReference type="InterPro" id="IPR006528">
    <property type="entry name" value="Phage_head_morphogenesis_dom"/>
</dbReference>
<feature type="domain" description="Phage head morphogenesis" evidence="1">
    <location>
        <begin position="148"/>
        <end position="200"/>
    </location>
</feature>
<dbReference type="Pfam" id="PF04233">
    <property type="entry name" value="Phage_Mu_F"/>
    <property type="match status" value="1"/>
</dbReference>
<evidence type="ECO:0000259" key="2">
    <source>
        <dbReference type="Pfam" id="PF21111"/>
    </source>
</evidence>
<dbReference type="InterPro" id="IPR033799">
    <property type="entry name" value="CdiA_EC869-like"/>
</dbReference>
<dbReference type="CDD" id="cd13444">
    <property type="entry name" value="CDI_toxin_EC869_like"/>
    <property type="match status" value="1"/>
</dbReference>
<dbReference type="Pfam" id="PF21111">
    <property type="entry name" value="CDI_toxin_EC869_like"/>
    <property type="match status" value="1"/>
</dbReference>
<dbReference type="EMBL" id="JBEHHI010000003">
    <property type="protein sequence ID" value="MEX5729802.1"/>
    <property type="molecule type" value="Genomic_DNA"/>
</dbReference>
<accession>A0ABV3XWR5</accession>
<gene>
    <name evidence="3" type="ORF">Ga0609869_003155</name>
</gene>
<evidence type="ECO:0000313" key="4">
    <source>
        <dbReference type="Proteomes" id="UP001560019"/>
    </source>
</evidence>
<evidence type="ECO:0008006" key="5">
    <source>
        <dbReference type="Google" id="ProtNLM"/>
    </source>
</evidence>
<comment type="caution">
    <text evidence="3">The sequence shown here is derived from an EMBL/GenBank/DDBJ whole genome shotgun (WGS) entry which is preliminary data.</text>
</comment>
<sequence length="540" mass="60569">MLPAKKSMTGVLMQNDFNRFLRTGGNGEFVFLKSAHGWFGRRVDLSIKAEIPNYLMLRNAFAEQLDDIAAENARLLLAAIADSFSPPLTGDDLADFTEAREATLDAWDQRMETLWAEWHSHPARLRPVRQAMEAGLALGFRGLVNELRQRALGIEQYIWRSQGDGKDRESHADYSGQVFDWDTPPPEGKHPGQDINCRCWAVPHLPDEPDYLPDTGASYWAGRAAAEWDGTWDAVGEFLGQVVTSISEFPDQARAVGRYVNLRVEEALGTLSPQEAEDLAEIRRRIDAAVATFVAAFQNATELAEAFADYVLATERRVALIDEAYREGLATQAQLEDAIRERAWLETMLGLNIAPGILAPKLLARLGRRHRPDAPDGLVGTLAAEIARLRRHPAEPDWDVLDNPGIAWSGPIRSQGEPWEDLLEAGGDYGLRSPPTFPTFDFFDFDSGLATSAKTLDTRAPTYVDRPSRIFGRLRDYIDRIELFEDGQRRNFTIQPGQIEPRRLELAVPFNTTPEQVIQIQRAIDYATDRGIEVNVRFVQ</sequence>
<keyword evidence="4" id="KW-1185">Reference proteome</keyword>